<evidence type="ECO:0000313" key="4">
    <source>
        <dbReference type="Proteomes" id="UP001550210"/>
    </source>
</evidence>
<dbReference type="EMBL" id="JBEXPZ010000004">
    <property type="protein sequence ID" value="MET9843700.1"/>
    <property type="molecule type" value="Genomic_DNA"/>
</dbReference>
<name>A0ABV2URE4_9ACTN</name>
<dbReference type="CDD" id="cd05829">
    <property type="entry name" value="Sortase_F"/>
    <property type="match status" value="1"/>
</dbReference>
<dbReference type="Gene3D" id="2.40.260.10">
    <property type="entry name" value="Sortase"/>
    <property type="match status" value="1"/>
</dbReference>
<dbReference type="Pfam" id="PF04203">
    <property type="entry name" value="Sortase"/>
    <property type="match status" value="1"/>
</dbReference>
<reference evidence="3 4" key="1">
    <citation type="submission" date="2024-06" db="EMBL/GenBank/DDBJ databases">
        <title>The Natural Products Discovery Center: Release of the First 8490 Sequenced Strains for Exploring Actinobacteria Biosynthetic Diversity.</title>
        <authorList>
            <person name="Kalkreuter E."/>
            <person name="Kautsar S.A."/>
            <person name="Yang D."/>
            <person name="Bader C.D."/>
            <person name="Teijaro C.N."/>
            <person name="Fluegel L."/>
            <person name="Davis C.M."/>
            <person name="Simpson J.R."/>
            <person name="Lauterbach L."/>
            <person name="Steele A.D."/>
            <person name="Gui C."/>
            <person name="Meng S."/>
            <person name="Li G."/>
            <person name="Viehrig K."/>
            <person name="Ye F."/>
            <person name="Su P."/>
            <person name="Kiefer A.F."/>
            <person name="Nichols A."/>
            <person name="Cepeda A.J."/>
            <person name="Yan W."/>
            <person name="Fan B."/>
            <person name="Jiang Y."/>
            <person name="Adhikari A."/>
            <person name="Zheng C.-J."/>
            <person name="Schuster L."/>
            <person name="Cowan T.M."/>
            <person name="Smanski M.J."/>
            <person name="Chevrette M.G."/>
            <person name="De Carvalho L.P.S."/>
            <person name="Shen B."/>
        </authorList>
    </citation>
    <scope>NUCLEOTIDE SEQUENCE [LARGE SCALE GENOMIC DNA]</scope>
    <source>
        <strain evidence="3 4">NPDC006434</strain>
    </source>
</reference>
<comment type="caution">
    <text evidence="3">The sequence shown here is derived from an EMBL/GenBank/DDBJ whole genome shotgun (WGS) entry which is preliminary data.</text>
</comment>
<evidence type="ECO:0000313" key="3">
    <source>
        <dbReference type="EMBL" id="MET9843700.1"/>
    </source>
</evidence>
<sequence length="229" mass="23594">MPDTGSAPWLRRRLRTAVTVLLAVSGATVLALAPSRESLPPTADFDARTAASPPAAPPVRAEDTGSPTTTPSASPVSSAAVPGRLDIERVGLRAAIEPRGIAADGSAGIPEDPEKVGWYRFGPAPGEPSGSAVMVGHVDSRTGDLGAFAALFDVRAGDEVTVRRAAAPPVTYRVVARARVDKDRLPASAFARTGRPVLTMITCAPPFDAERGGYQRNLVVTAIPAAPTG</sequence>
<dbReference type="InterPro" id="IPR023365">
    <property type="entry name" value="Sortase_dom-sf"/>
</dbReference>
<feature type="region of interest" description="Disordered" evidence="2">
    <location>
        <begin position="37"/>
        <end position="80"/>
    </location>
</feature>
<dbReference type="RefSeq" id="WP_355391996.1">
    <property type="nucleotide sequence ID" value="NZ_JBEGHN010000001.1"/>
</dbReference>
<evidence type="ECO:0000256" key="2">
    <source>
        <dbReference type="SAM" id="MobiDB-lite"/>
    </source>
</evidence>
<keyword evidence="4" id="KW-1185">Reference proteome</keyword>
<protein>
    <submittedName>
        <fullName evidence="3">Class F sortase</fullName>
    </submittedName>
</protein>
<dbReference type="SUPFAM" id="SSF63817">
    <property type="entry name" value="Sortase"/>
    <property type="match status" value="1"/>
</dbReference>
<dbReference type="Proteomes" id="UP001550210">
    <property type="component" value="Unassembled WGS sequence"/>
</dbReference>
<organism evidence="3 4">
    <name type="scientific">Streptomyces ossamyceticus</name>
    <dbReference type="NCBI Taxonomy" id="249581"/>
    <lineage>
        <taxon>Bacteria</taxon>
        <taxon>Bacillati</taxon>
        <taxon>Actinomycetota</taxon>
        <taxon>Actinomycetes</taxon>
        <taxon>Kitasatosporales</taxon>
        <taxon>Streptomycetaceae</taxon>
        <taxon>Streptomyces</taxon>
    </lineage>
</organism>
<dbReference type="InterPro" id="IPR005754">
    <property type="entry name" value="Sortase"/>
</dbReference>
<proteinExistence type="predicted"/>
<dbReference type="InterPro" id="IPR042001">
    <property type="entry name" value="Sortase_F"/>
</dbReference>
<accession>A0ABV2URE4</accession>
<gene>
    <name evidence="3" type="ORF">ABZZ21_03775</name>
</gene>
<feature type="compositionally biased region" description="Low complexity" evidence="2">
    <location>
        <begin position="64"/>
        <end position="80"/>
    </location>
</feature>
<evidence type="ECO:0000256" key="1">
    <source>
        <dbReference type="ARBA" id="ARBA00022801"/>
    </source>
</evidence>
<keyword evidence="1" id="KW-0378">Hydrolase</keyword>